<feature type="transmembrane region" description="Helical" evidence="1">
    <location>
        <begin position="141"/>
        <end position="159"/>
    </location>
</feature>
<evidence type="ECO:0000313" key="2">
    <source>
        <dbReference type="EMBL" id="MFC3104071.1"/>
    </source>
</evidence>
<feature type="transmembrane region" description="Helical" evidence="1">
    <location>
        <begin position="171"/>
        <end position="191"/>
    </location>
</feature>
<feature type="transmembrane region" description="Helical" evidence="1">
    <location>
        <begin position="12"/>
        <end position="32"/>
    </location>
</feature>
<feature type="transmembrane region" description="Helical" evidence="1">
    <location>
        <begin position="52"/>
        <end position="71"/>
    </location>
</feature>
<keyword evidence="1" id="KW-1133">Transmembrane helix</keyword>
<organism evidence="2 3">
    <name type="scientific">Salinisphaera aquimarina</name>
    <dbReference type="NCBI Taxonomy" id="2094031"/>
    <lineage>
        <taxon>Bacteria</taxon>
        <taxon>Pseudomonadati</taxon>
        <taxon>Pseudomonadota</taxon>
        <taxon>Gammaproteobacteria</taxon>
        <taxon>Salinisphaerales</taxon>
        <taxon>Salinisphaeraceae</taxon>
        <taxon>Salinisphaera</taxon>
    </lineage>
</organism>
<keyword evidence="3" id="KW-1185">Reference proteome</keyword>
<feature type="transmembrane region" description="Helical" evidence="1">
    <location>
        <begin position="217"/>
        <end position="234"/>
    </location>
</feature>
<name>A0ABV7ERF2_9GAMM</name>
<comment type="caution">
    <text evidence="2">The sequence shown here is derived from an EMBL/GenBank/DDBJ whole genome shotgun (WGS) entry which is preliminary data.</text>
</comment>
<dbReference type="RefSeq" id="WP_380688700.1">
    <property type="nucleotide sequence ID" value="NZ_JBHRSS010000003.1"/>
</dbReference>
<sequence>MNQINERRLPVWAWLWFPVVLYFGHYLCRWLLDPAVYDRFIDHESGFTETATLVLLAAALVIGIRVLQHAWRTRDRRLVAFFALFCLGCLYFLGEEASWGQHLFDWATPDAWKSMNNQNETNLHNSSDLAGSLLDQLPRNLLSVAILVGGAILPLIRAARGITYDRGTFKAIVMPGIICVPAALIAPLASIPEKILDKSFGDVPWPFDIKAGEVKELMIAAFLLVYIVAVWREFHQRITGAREAG</sequence>
<reference evidence="3" key="1">
    <citation type="journal article" date="2019" name="Int. J. Syst. Evol. Microbiol.">
        <title>The Global Catalogue of Microorganisms (GCM) 10K type strain sequencing project: providing services to taxonomists for standard genome sequencing and annotation.</title>
        <authorList>
            <consortium name="The Broad Institute Genomics Platform"/>
            <consortium name="The Broad Institute Genome Sequencing Center for Infectious Disease"/>
            <person name="Wu L."/>
            <person name="Ma J."/>
        </authorList>
    </citation>
    <scope>NUCLEOTIDE SEQUENCE [LARGE SCALE GENOMIC DNA]</scope>
    <source>
        <strain evidence="3">KCTC 52640</strain>
    </source>
</reference>
<evidence type="ECO:0000256" key="1">
    <source>
        <dbReference type="SAM" id="Phobius"/>
    </source>
</evidence>
<feature type="transmembrane region" description="Helical" evidence="1">
    <location>
        <begin position="78"/>
        <end position="94"/>
    </location>
</feature>
<keyword evidence="1" id="KW-0472">Membrane</keyword>
<dbReference type="EMBL" id="JBHRSS010000003">
    <property type="protein sequence ID" value="MFC3104071.1"/>
    <property type="molecule type" value="Genomic_DNA"/>
</dbReference>
<keyword evidence="1" id="KW-0812">Transmembrane</keyword>
<protein>
    <submittedName>
        <fullName evidence="2">Uncharacterized protein</fullName>
    </submittedName>
</protein>
<dbReference type="Proteomes" id="UP001595462">
    <property type="component" value="Unassembled WGS sequence"/>
</dbReference>
<gene>
    <name evidence="2" type="ORF">ACFOSU_09215</name>
</gene>
<evidence type="ECO:0000313" key="3">
    <source>
        <dbReference type="Proteomes" id="UP001595462"/>
    </source>
</evidence>
<proteinExistence type="predicted"/>
<accession>A0ABV7ERF2</accession>